<organism evidence="1 2">
    <name type="scientific">Ascobolus immersus RN42</name>
    <dbReference type="NCBI Taxonomy" id="1160509"/>
    <lineage>
        <taxon>Eukaryota</taxon>
        <taxon>Fungi</taxon>
        <taxon>Dikarya</taxon>
        <taxon>Ascomycota</taxon>
        <taxon>Pezizomycotina</taxon>
        <taxon>Pezizomycetes</taxon>
        <taxon>Pezizales</taxon>
        <taxon>Ascobolaceae</taxon>
        <taxon>Ascobolus</taxon>
    </lineage>
</organism>
<keyword evidence="2" id="KW-1185">Reference proteome</keyword>
<proteinExistence type="predicted"/>
<dbReference type="AlphaFoldDB" id="A0A3N4HMT4"/>
<evidence type="ECO:0000313" key="1">
    <source>
        <dbReference type="EMBL" id="RPA74226.1"/>
    </source>
</evidence>
<dbReference type="EMBL" id="ML119796">
    <property type="protein sequence ID" value="RPA74226.1"/>
    <property type="molecule type" value="Genomic_DNA"/>
</dbReference>
<accession>A0A3N4HMT4</accession>
<dbReference type="Proteomes" id="UP000275078">
    <property type="component" value="Unassembled WGS sequence"/>
</dbReference>
<name>A0A3N4HMT4_ASCIM</name>
<gene>
    <name evidence="1" type="ORF">BJ508DRAFT_313047</name>
</gene>
<reference evidence="1 2" key="1">
    <citation type="journal article" date="2018" name="Nat. Ecol. Evol.">
        <title>Pezizomycetes genomes reveal the molecular basis of ectomycorrhizal truffle lifestyle.</title>
        <authorList>
            <person name="Murat C."/>
            <person name="Payen T."/>
            <person name="Noel B."/>
            <person name="Kuo A."/>
            <person name="Morin E."/>
            <person name="Chen J."/>
            <person name="Kohler A."/>
            <person name="Krizsan K."/>
            <person name="Balestrini R."/>
            <person name="Da Silva C."/>
            <person name="Montanini B."/>
            <person name="Hainaut M."/>
            <person name="Levati E."/>
            <person name="Barry K.W."/>
            <person name="Belfiori B."/>
            <person name="Cichocki N."/>
            <person name="Clum A."/>
            <person name="Dockter R.B."/>
            <person name="Fauchery L."/>
            <person name="Guy J."/>
            <person name="Iotti M."/>
            <person name="Le Tacon F."/>
            <person name="Lindquist E.A."/>
            <person name="Lipzen A."/>
            <person name="Malagnac F."/>
            <person name="Mello A."/>
            <person name="Molinier V."/>
            <person name="Miyauchi S."/>
            <person name="Poulain J."/>
            <person name="Riccioni C."/>
            <person name="Rubini A."/>
            <person name="Sitrit Y."/>
            <person name="Splivallo R."/>
            <person name="Traeger S."/>
            <person name="Wang M."/>
            <person name="Zifcakova L."/>
            <person name="Wipf D."/>
            <person name="Zambonelli A."/>
            <person name="Paolocci F."/>
            <person name="Nowrousian M."/>
            <person name="Ottonello S."/>
            <person name="Baldrian P."/>
            <person name="Spatafora J.W."/>
            <person name="Henrissat B."/>
            <person name="Nagy L.G."/>
            <person name="Aury J.M."/>
            <person name="Wincker P."/>
            <person name="Grigoriev I.V."/>
            <person name="Bonfante P."/>
            <person name="Martin F.M."/>
        </authorList>
    </citation>
    <scope>NUCLEOTIDE SEQUENCE [LARGE SCALE GENOMIC DNA]</scope>
    <source>
        <strain evidence="1 2">RN42</strain>
    </source>
</reference>
<evidence type="ECO:0000313" key="2">
    <source>
        <dbReference type="Proteomes" id="UP000275078"/>
    </source>
</evidence>
<sequence>MSVPPTLLELNLSQFHADHVPCQLLFESRYPQNHGWLRKYLLDTRAHLAYSTFDAVDRTNSEVKRARVEASISASVASLYLQGIDVGFARQFEDLWVELQSQNVGIGEEAFTRWSQTVDQNLRALVGGEVGGAVTAGIFLRNLQLYDLQAAGGLQPFKLKHTDALNELLANWNVRSSIPLAQHHGARKGVEETARKWLSRGEVAKWQSTAFEFCQGLLKAATLLGEYDGVTLRRIQTESDVIEADLLLQVLYRACKAPIDDGSRCPSQRVLRAFVAILIKLELHNTAEKVLSVEVDTLSMQAGSRDVFTMMAVENRPSDNALATQADQELAGLGDRWKAGYFTERRQTLWEESLCLTLFDWFLVQYGYYFQARARVTH</sequence>
<protein>
    <submittedName>
        <fullName evidence="1">Uncharacterized protein</fullName>
    </submittedName>
</protein>